<keyword evidence="3 6" id="KW-0285">Flavoprotein</keyword>
<dbReference type="Pfam" id="PF02771">
    <property type="entry name" value="Acyl-CoA_dh_N"/>
    <property type="match status" value="1"/>
</dbReference>
<protein>
    <submittedName>
        <fullName evidence="10">Acyl-CoA dehydrogenase</fullName>
    </submittedName>
</protein>
<dbReference type="GO" id="GO:0050660">
    <property type="term" value="F:flavin adenine dinucleotide binding"/>
    <property type="evidence" value="ECO:0007669"/>
    <property type="project" value="InterPro"/>
</dbReference>
<evidence type="ECO:0000259" key="8">
    <source>
        <dbReference type="Pfam" id="PF02770"/>
    </source>
</evidence>
<dbReference type="InterPro" id="IPR009075">
    <property type="entry name" value="AcylCo_DH/oxidase_C"/>
</dbReference>
<sequence>MDFEESEFEQMIRSSVREIAEDYDEDYWREVTDERRFPEEFWQDLADNGWVGITIPEEYGGQGLGMQEMVTVMEEIGRAGAWSATAGFILTPIFGGETLVAHGTEEQKERWLPQIADGSARWALGVTEPNAGLNTRNIETRARKEGDEYVINGRKMWISGVAEADRITMLARTLSPEEAEHPSHGLSVFLVDPEDSNLDYDEIPLDGFFPEPTYNLYLDDVRVHESQLVGEEHQGLYHVFDTLNTERIAGAATAIATGHYALEKAVEYAKERAVFDAPIGSHQAIQHPLADAYADLETARLMNHRAAWLYDNDEEAGTAANIANLKCGEAAWNACETAMTTFGGMSISKEMGISKMWEMIRHLRIAPVSEQMLRNYIAEHELGLPRSY</sequence>
<dbReference type="Pfam" id="PF00441">
    <property type="entry name" value="Acyl-CoA_dh_1"/>
    <property type="match status" value="1"/>
</dbReference>
<comment type="cofactor">
    <cofactor evidence="1 6">
        <name>FAD</name>
        <dbReference type="ChEBI" id="CHEBI:57692"/>
    </cofactor>
</comment>
<dbReference type="RefSeq" id="WP_092663296.1">
    <property type="nucleotide sequence ID" value="NZ_FOCX01000025.1"/>
</dbReference>
<dbReference type="AlphaFoldDB" id="A0A1H8U5J8"/>
<evidence type="ECO:0000256" key="5">
    <source>
        <dbReference type="ARBA" id="ARBA00023002"/>
    </source>
</evidence>
<evidence type="ECO:0000256" key="3">
    <source>
        <dbReference type="ARBA" id="ARBA00022630"/>
    </source>
</evidence>
<evidence type="ECO:0000313" key="10">
    <source>
        <dbReference type="EMBL" id="SEO98114.1"/>
    </source>
</evidence>
<dbReference type="PANTHER" id="PTHR43884:SF20">
    <property type="entry name" value="ACYL-COA DEHYDROGENASE FADE28"/>
    <property type="match status" value="1"/>
</dbReference>
<keyword evidence="4 6" id="KW-0274">FAD</keyword>
<dbReference type="Gene3D" id="2.40.110.10">
    <property type="entry name" value="Butyryl-CoA Dehydrogenase, subunit A, domain 2"/>
    <property type="match status" value="1"/>
</dbReference>
<reference evidence="11" key="1">
    <citation type="submission" date="2016-10" db="EMBL/GenBank/DDBJ databases">
        <authorList>
            <person name="Varghese N."/>
            <person name="Submissions S."/>
        </authorList>
    </citation>
    <scope>NUCLEOTIDE SEQUENCE [LARGE SCALE GENOMIC DNA]</scope>
    <source>
        <strain evidence="11">IBRC-M 10043</strain>
    </source>
</reference>
<keyword evidence="11" id="KW-1185">Reference proteome</keyword>
<evidence type="ECO:0000313" key="11">
    <source>
        <dbReference type="Proteomes" id="UP000198775"/>
    </source>
</evidence>
<dbReference type="GO" id="GO:0003995">
    <property type="term" value="F:acyl-CoA dehydrogenase activity"/>
    <property type="evidence" value="ECO:0007669"/>
    <property type="project" value="TreeGrafter"/>
</dbReference>
<comment type="similarity">
    <text evidence="2 6">Belongs to the acyl-CoA dehydrogenase family.</text>
</comment>
<dbReference type="PANTHER" id="PTHR43884">
    <property type="entry name" value="ACYL-COA DEHYDROGENASE"/>
    <property type="match status" value="1"/>
</dbReference>
<gene>
    <name evidence="10" type="ORF">SAMN05216388_102554</name>
</gene>
<dbReference type="Pfam" id="PF02770">
    <property type="entry name" value="Acyl-CoA_dh_M"/>
    <property type="match status" value="1"/>
</dbReference>
<evidence type="ECO:0000256" key="4">
    <source>
        <dbReference type="ARBA" id="ARBA00022827"/>
    </source>
</evidence>
<dbReference type="OrthoDB" id="275197at2157"/>
<dbReference type="InterPro" id="IPR009100">
    <property type="entry name" value="AcylCoA_DH/oxidase_NM_dom_sf"/>
</dbReference>
<feature type="domain" description="Acyl-CoA dehydrogenase/oxidase N-terminal" evidence="9">
    <location>
        <begin position="7"/>
        <end position="118"/>
    </location>
</feature>
<dbReference type="InterPro" id="IPR036250">
    <property type="entry name" value="AcylCo_DH-like_C"/>
</dbReference>
<dbReference type="Gene3D" id="1.10.540.10">
    <property type="entry name" value="Acyl-CoA dehydrogenase/oxidase, N-terminal domain"/>
    <property type="match status" value="1"/>
</dbReference>
<evidence type="ECO:0000256" key="6">
    <source>
        <dbReference type="RuleBase" id="RU362125"/>
    </source>
</evidence>
<evidence type="ECO:0000259" key="9">
    <source>
        <dbReference type="Pfam" id="PF02771"/>
    </source>
</evidence>
<dbReference type="SUPFAM" id="SSF47203">
    <property type="entry name" value="Acyl-CoA dehydrogenase C-terminal domain-like"/>
    <property type="match status" value="1"/>
</dbReference>
<dbReference type="Proteomes" id="UP000198775">
    <property type="component" value="Unassembled WGS sequence"/>
</dbReference>
<dbReference type="InterPro" id="IPR037069">
    <property type="entry name" value="AcylCoA_DH/ox_N_sf"/>
</dbReference>
<organism evidence="10 11">
    <name type="scientific">Halorientalis persicus</name>
    <dbReference type="NCBI Taxonomy" id="1367881"/>
    <lineage>
        <taxon>Archaea</taxon>
        <taxon>Methanobacteriati</taxon>
        <taxon>Methanobacteriota</taxon>
        <taxon>Stenosarchaea group</taxon>
        <taxon>Halobacteria</taxon>
        <taxon>Halobacteriales</taxon>
        <taxon>Haloarculaceae</taxon>
        <taxon>Halorientalis</taxon>
    </lineage>
</organism>
<dbReference type="SUPFAM" id="SSF56645">
    <property type="entry name" value="Acyl-CoA dehydrogenase NM domain-like"/>
    <property type="match status" value="1"/>
</dbReference>
<dbReference type="InterPro" id="IPR006091">
    <property type="entry name" value="Acyl-CoA_Oxase/DH_mid-dom"/>
</dbReference>
<name>A0A1H8U5J8_9EURY</name>
<dbReference type="EMBL" id="FOCX01000025">
    <property type="protein sequence ID" value="SEO98114.1"/>
    <property type="molecule type" value="Genomic_DNA"/>
</dbReference>
<dbReference type="InterPro" id="IPR046373">
    <property type="entry name" value="Acyl-CoA_Oxase/DH_mid-dom_sf"/>
</dbReference>
<proteinExistence type="inferred from homology"/>
<feature type="domain" description="Acyl-CoA oxidase/dehydrogenase middle" evidence="8">
    <location>
        <begin position="123"/>
        <end position="221"/>
    </location>
</feature>
<feature type="domain" description="Acyl-CoA dehydrogenase/oxidase C-terminal" evidence="7">
    <location>
        <begin position="234"/>
        <end position="380"/>
    </location>
</feature>
<evidence type="ECO:0000259" key="7">
    <source>
        <dbReference type="Pfam" id="PF00441"/>
    </source>
</evidence>
<evidence type="ECO:0000256" key="1">
    <source>
        <dbReference type="ARBA" id="ARBA00001974"/>
    </source>
</evidence>
<accession>A0A1H8U5J8</accession>
<dbReference type="CDD" id="cd00567">
    <property type="entry name" value="ACAD"/>
    <property type="match status" value="1"/>
</dbReference>
<dbReference type="PIRSF" id="PIRSF016578">
    <property type="entry name" value="HsaA"/>
    <property type="match status" value="1"/>
</dbReference>
<dbReference type="Gene3D" id="1.20.140.10">
    <property type="entry name" value="Butyryl-CoA Dehydrogenase, subunit A, domain 3"/>
    <property type="match status" value="1"/>
</dbReference>
<keyword evidence="5 6" id="KW-0560">Oxidoreductase</keyword>
<evidence type="ECO:0000256" key="2">
    <source>
        <dbReference type="ARBA" id="ARBA00009347"/>
    </source>
</evidence>
<dbReference type="InterPro" id="IPR013786">
    <property type="entry name" value="AcylCoA_DH/ox_N"/>
</dbReference>